<evidence type="ECO:0000313" key="2">
    <source>
        <dbReference type="Proteomes" id="UP000060778"/>
    </source>
</evidence>
<keyword evidence="2" id="KW-1185">Reference proteome</keyword>
<sequence>MPCPWFKDGMCHSPKIGKPSAAIVNKKCTSDNYEECKFYVPPEATDKGLSAFVSEERSEESFEEKYKPYKLIHASPYKPESKCPHFEVMRGTDGKWYALCKVMDRLLTVVEMKLCEHHWKTCPFYKNAVKLLS</sequence>
<proteinExistence type="predicted"/>
<accession>A0A0U3E3W3</accession>
<dbReference type="GeneID" id="30680508"/>
<evidence type="ECO:0000313" key="1">
    <source>
        <dbReference type="EMBL" id="ALU12603.1"/>
    </source>
</evidence>
<dbReference type="Proteomes" id="UP000060778">
    <property type="component" value="Chromosome"/>
</dbReference>
<name>A0A0U3E3W3_9CREN</name>
<organism evidence="1 2">
    <name type="scientific">Ignicoccus islandicus DSM 13165</name>
    <dbReference type="NCBI Taxonomy" id="940295"/>
    <lineage>
        <taxon>Archaea</taxon>
        <taxon>Thermoproteota</taxon>
        <taxon>Thermoprotei</taxon>
        <taxon>Desulfurococcales</taxon>
        <taxon>Desulfurococcaceae</taxon>
        <taxon>Ignicoccus</taxon>
    </lineage>
</organism>
<reference evidence="1 2" key="1">
    <citation type="submission" date="2013-11" db="EMBL/GenBank/DDBJ databases">
        <title>Comparative genomics of Ignicoccus.</title>
        <authorList>
            <person name="Podar M."/>
        </authorList>
    </citation>
    <scope>NUCLEOTIDE SEQUENCE [LARGE SCALE GENOMIC DNA]</scope>
    <source>
        <strain evidence="1 2">DSM 13165</strain>
    </source>
</reference>
<dbReference type="AlphaFoldDB" id="A0A0U3E3W3"/>
<dbReference type="RefSeq" id="WP_075050034.1">
    <property type="nucleotide sequence ID" value="NZ_CP006867.1"/>
</dbReference>
<gene>
    <name evidence="1" type="ORF">EYM_05625</name>
</gene>
<dbReference type="EMBL" id="CP006867">
    <property type="protein sequence ID" value="ALU12603.1"/>
    <property type="molecule type" value="Genomic_DNA"/>
</dbReference>
<protein>
    <submittedName>
        <fullName evidence="1">Uncharacterized protein</fullName>
    </submittedName>
</protein>
<dbReference type="KEGG" id="iis:EYM_05625"/>
<dbReference type="STRING" id="940295.EYM_05625"/>
<dbReference type="OrthoDB" id="45678at2157"/>